<evidence type="ECO:0000256" key="8">
    <source>
        <dbReference type="ARBA" id="ARBA00023316"/>
    </source>
</evidence>
<evidence type="ECO:0000256" key="2">
    <source>
        <dbReference type="ARBA" id="ARBA00022670"/>
    </source>
</evidence>
<protein>
    <recommendedName>
        <fullName evidence="9 10">D-alanyl-D-alanine dipeptidase</fullName>
        <shortName evidence="9 10">D-Ala-D-Ala dipeptidase</shortName>
        <ecNumber evidence="9 10">3.4.13.22</ecNumber>
    </recommendedName>
</protein>
<keyword evidence="6 9" id="KW-0224">Dipeptidase</keyword>
<keyword evidence="2 9" id="KW-0645">Protease</keyword>
<feature type="active site" description="Proton donor/acceptor" evidence="9">
    <location>
        <position position="201"/>
    </location>
</feature>
<keyword evidence="3 9" id="KW-0479">Metal-binding</keyword>
<evidence type="ECO:0000256" key="5">
    <source>
        <dbReference type="ARBA" id="ARBA00022833"/>
    </source>
</evidence>
<feature type="site" description="Transition state stabilizer" evidence="9">
    <location>
        <position position="91"/>
    </location>
</feature>
<dbReference type="Proteomes" id="UP000663935">
    <property type="component" value="Chromosome"/>
</dbReference>
<dbReference type="HAMAP" id="MF_01924">
    <property type="entry name" value="A_A_dipeptidase"/>
    <property type="match status" value="1"/>
</dbReference>
<evidence type="ECO:0000256" key="6">
    <source>
        <dbReference type="ARBA" id="ARBA00022997"/>
    </source>
</evidence>
<evidence type="ECO:0000256" key="9">
    <source>
        <dbReference type="HAMAP-Rule" id="MF_01924"/>
    </source>
</evidence>
<evidence type="ECO:0000313" key="11">
    <source>
        <dbReference type="EMBL" id="QTD38230.1"/>
    </source>
</evidence>
<keyword evidence="7 9" id="KW-0482">Metalloprotease</keyword>
<evidence type="ECO:0000256" key="1">
    <source>
        <dbReference type="ARBA" id="ARBA00001362"/>
    </source>
</evidence>
<feature type="binding site" evidence="9">
    <location>
        <position position="143"/>
    </location>
    <ligand>
        <name>Zn(2+)</name>
        <dbReference type="ChEBI" id="CHEBI:29105"/>
        <note>catalytic</note>
    </ligand>
</feature>
<comment type="function">
    <text evidence="9 10">Catalyzes hydrolysis of the D-alanyl-D-alanine dipeptide.</text>
</comment>
<comment type="catalytic activity">
    <reaction evidence="1 9 10">
        <text>D-alanyl-D-alanine + H2O = 2 D-alanine</text>
        <dbReference type="Rhea" id="RHEA:20661"/>
        <dbReference type="ChEBI" id="CHEBI:15377"/>
        <dbReference type="ChEBI" id="CHEBI:57416"/>
        <dbReference type="ChEBI" id="CHEBI:57822"/>
        <dbReference type="EC" id="3.4.13.22"/>
    </reaction>
</comment>
<keyword evidence="8 10" id="KW-0961">Cell wall biogenesis/degradation</keyword>
<evidence type="ECO:0000256" key="4">
    <source>
        <dbReference type="ARBA" id="ARBA00022801"/>
    </source>
</evidence>
<evidence type="ECO:0000313" key="12">
    <source>
        <dbReference type="Proteomes" id="UP000663935"/>
    </source>
</evidence>
<dbReference type="SUPFAM" id="SSF55166">
    <property type="entry name" value="Hedgehog/DD-peptidase"/>
    <property type="match status" value="1"/>
</dbReference>
<dbReference type="Pfam" id="PF01427">
    <property type="entry name" value="Peptidase_M15"/>
    <property type="match status" value="1"/>
</dbReference>
<accession>A0ABX7SVH3</accession>
<gene>
    <name evidence="11" type="ORF">JL193_02680</name>
</gene>
<proteinExistence type="inferred from homology"/>
<evidence type="ECO:0000256" key="3">
    <source>
        <dbReference type="ARBA" id="ARBA00022723"/>
    </source>
</evidence>
<sequence length="222" mass="26065">MKKLFLLLFFTINFAGFSQELPKGFTYLSSVDSTIQSELRYLSNNNFIGKPIDGYKSNCVIVSFETANALKIIQQKLLKKGLSLKIFDAYRPQQAVNYFVRWAKVLNDTLMKKEYYPEVPKSQLFKRGYIASKSGHTRGSTVDLTIVNLKTGKALDMGSPYDFFGPQSHPFYKHITKKQKENRLMLRKIMMEHHFKPYNNEWWHFTLRNEPFPKTYFNFPID</sequence>
<dbReference type="EC" id="3.4.13.22" evidence="9 10"/>
<dbReference type="InterPro" id="IPR009045">
    <property type="entry name" value="Zn_M74/Hedgehog-like"/>
</dbReference>
<keyword evidence="4 9" id="KW-0378">Hydrolase</keyword>
<dbReference type="RefSeq" id="WP_207972365.1">
    <property type="nucleotide sequence ID" value="NZ_CP071795.1"/>
</dbReference>
<keyword evidence="5 9" id="KW-0862">Zinc</keyword>
<dbReference type="PANTHER" id="PTHR43126:SF1">
    <property type="entry name" value="D-ALANYL-D-ALANINE DIPEPTIDASE"/>
    <property type="match status" value="1"/>
</dbReference>
<dbReference type="Gene3D" id="3.30.1380.10">
    <property type="match status" value="1"/>
</dbReference>
<keyword evidence="12" id="KW-1185">Reference proteome</keyword>
<evidence type="ECO:0000256" key="7">
    <source>
        <dbReference type="ARBA" id="ARBA00023049"/>
    </source>
</evidence>
<evidence type="ECO:0000256" key="10">
    <source>
        <dbReference type="PIRNR" id="PIRNR026671"/>
    </source>
</evidence>
<dbReference type="PANTHER" id="PTHR43126">
    <property type="entry name" value="D-ALANYL-D-ALANINE DIPEPTIDASE"/>
    <property type="match status" value="1"/>
</dbReference>
<organism evidence="11 12">
    <name type="scientific">Polaribacter batillariae</name>
    <dbReference type="NCBI Taxonomy" id="2808900"/>
    <lineage>
        <taxon>Bacteria</taxon>
        <taxon>Pseudomonadati</taxon>
        <taxon>Bacteroidota</taxon>
        <taxon>Flavobacteriia</taxon>
        <taxon>Flavobacteriales</taxon>
        <taxon>Flavobacteriaceae</taxon>
    </lineage>
</organism>
<feature type="binding site" evidence="9">
    <location>
        <position position="136"/>
    </location>
    <ligand>
        <name>Zn(2+)</name>
        <dbReference type="ChEBI" id="CHEBI:29105"/>
        <note>catalytic</note>
    </ligand>
</feature>
<comment type="similarity">
    <text evidence="9 10">Belongs to the peptidase M15D family.</text>
</comment>
<dbReference type="CDD" id="cd14817">
    <property type="entry name" value="D-Ala-D-Ala_dipeptidase_VanX"/>
    <property type="match status" value="1"/>
</dbReference>
<dbReference type="InterPro" id="IPR000755">
    <property type="entry name" value="A_A_dipeptidase"/>
</dbReference>
<feature type="binding site" evidence="9">
    <location>
        <position position="204"/>
    </location>
    <ligand>
        <name>Zn(2+)</name>
        <dbReference type="ChEBI" id="CHEBI:29105"/>
        <note>catalytic</note>
    </ligand>
</feature>
<comment type="cofactor">
    <cofactor evidence="9">
        <name>Zn(2+)</name>
        <dbReference type="ChEBI" id="CHEBI:29105"/>
    </cofactor>
    <text evidence="9">Binds 1 zinc ion per subunit.</text>
</comment>
<reference evidence="11 12" key="1">
    <citation type="submission" date="2021-03" db="EMBL/GenBank/DDBJ databases">
        <title>Complete genome of Polaribacter_sp.G4M1.</title>
        <authorList>
            <person name="Jeong S.W."/>
            <person name="Bae J.W."/>
        </authorList>
    </citation>
    <scope>NUCLEOTIDE SEQUENCE [LARGE SCALE GENOMIC DNA]</scope>
    <source>
        <strain evidence="11 12">G4M1</strain>
    </source>
</reference>
<name>A0ABX7SVH3_9FLAO</name>
<dbReference type="EMBL" id="CP071795">
    <property type="protein sequence ID" value="QTD38230.1"/>
    <property type="molecule type" value="Genomic_DNA"/>
</dbReference>
<dbReference type="PIRSF" id="PIRSF026671">
    <property type="entry name" value="AA_dipeptidase"/>
    <property type="match status" value="1"/>
</dbReference>